<dbReference type="Pfam" id="PF04238">
    <property type="entry name" value="DUF420"/>
    <property type="match status" value="1"/>
</dbReference>
<keyword evidence="1" id="KW-0812">Transmembrane</keyword>
<keyword evidence="3" id="KW-1185">Reference proteome</keyword>
<dbReference type="RefSeq" id="WP_073310016.1">
    <property type="nucleotide sequence ID" value="NZ_FQWV01000006.1"/>
</dbReference>
<dbReference type="GO" id="GO:0004129">
    <property type="term" value="F:cytochrome-c oxidase activity"/>
    <property type="evidence" value="ECO:0007669"/>
    <property type="project" value="InterPro"/>
</dbReference>
<feature type="transmembrane region" description="Helical" evidence="1">
    <location>
        <begin position="174"/>
        <end position="196"/>
    </location>
</feature>
<dbReference type="InterPro" id="IPR007352">
    <property type="entry name" value="DUF420"/>
</dbReference>
<feature type="transmembrane region" description="Helical" evidence="1">
    <location>
        <begin position="129"/>
        <end position="153"/>
    </location>
</feature>
<keyword evidence="1" id="KW-1133">Transmembrane helix</keyword>
<feature type="transmembrane region" description="Helical" evidence="1">
    <location>
        <begin position="92"/>
        <end position="109"/>
    </location>
</feature>
<evidence type="ECO:0000313" key="2">
    <source>
        <dbReference type="EMBL" id="SHH38690.1"/>
    </source>
</evidence>
<protein>
    <submittedName>
        <fullName evidence="2">Putative membrane protein</fullName>
    </submittedName>
</protein>
<proteinExistence type="predicted"/>
<dbReference type="OrthoDB" id="202206at2157"/>
<dbReference type="PANTHER" id="PTHR37692">
    <property type="entry name" value="HYPOTHETICAL MEMBRANE SPANNING PROTEIN"/>
    <property type="match status" value="1"/>
</dbReference>
<accession>A0A1M5SJX3</accession>
<dbReference type="PANTHER" id="PTHR37692:SF1">
    <property type="entry name" value="DUF420 DOMAIN-CONTAINING PROTEIN"/>
    <property type="match status" value="1"/>
</dbReference>
<dbReference type="AlphaFoldDB" id="A0A1M5SJX3"/>
<feature type="transmembrane region" description="Helical" evidence="1">
    <location>
        <begin position="62"/>
        <end position="80"/>
    </location>
</feature>
<dbReference type="Gene3D" id="1.20.120.80">
    <property type="entry name" value="Cytochrome c oxidase, subunit III, four-helix bundle"/>
    <property type="match status" value="1"/>
</dbReference>
<dbReference type="Proteomes" id="UP000184357">
    <property type="component" value="Unassembled WGS sequence"/>
</dbReference>
<dbReference type="STRING" id="43928.SAMN05443636_2489"/>
<sequence length="197" mass="20379">MSTDVPSSGGGVSGFAREHTLGVAGALSAVALGLVFAVVGGLVPSSVLPRAPTAVLDAIPTINALVSLAAIATIALGVRAARARDFEAHRRFMLASTGLFAAFLAMYLYRITLVGTTDFGGPAVVEGFVYLPLLAVHILLAIVCVPLVVYALTLAATRPITDLSDTAHKRVGRVAASLWIVSFALGVVVYALLYLVY</sequence>
<gene>
    <name evidence="2" type="ORF">SAMN05443636_2489</name>
</gene>
<reference evidence="2 3" key="1">
    <citation type="submission" date="2016-11" db="EMBL/GenBank/DDBJ databases">
        <authorList>
            <person name="Jaros S."/>
            <person name="Januszkiewicz K."/>
            <person name="Wedrychowicz H."/>
        </authorList>
    </citation>
    <scope>NUCLEOTIDE SEQUENCE [LARGE SCALE GENOMIC DNA]</scope>
    <source>
        <strain evidence="2 3">DSM 9297</strain>
    </source>
</reference>
<dbReference type="InterPro" id="IPR013833">
    <property type="entry name" value="Cyt_c_oxidase_su3_a-hlx"/>
</dbReference>
<dbReference type="EMBL" id="FQWV01000006">
    <property type="protein sequence ID" value="SHH38690.1"/>
    <property type="molecule type" value="Genomic_DNA"/>
</dbReference>
<dbReference type="GO" id="GO:0022904">
    <property type="term" value="P:respiratory electron transport chain"/>
    <property type="evidence" value="ECO:0007669"/>
    <property type="project" value="InterPro"/>
</dbReference>
<name>A0A1M5SJX3_9EURY</name>
<organism evidence="2 3">
    <name type="scientific">Halobaculum gomorrense</name>
    <dbReference type="NCBI Taxonomy" id="43928"/>
    <lineage>
        <taxon>Archaea</taxon>
        <taxon>Methanobacteriati</taxon>
        <taxon>Methanobacteriota</taxon>
        <taxon>Stenosarchaea group</taxon>
        <taxon>Halobacteria</taxon>
        <taxon>Halobacteriales</taxon>
        <taxon>Haloferacaceae</taxon>
        <taxon>Halobaculum</taxon>
    </lineage>
</organism>
<evidence type="ECO:0000256" key="1">
    <source>
        <dbReference type="SAM" id="Phobius"/>
    </source>
</evidence>
<dbReference type="GO" id="GO:0016020">
    <property type="term" value="C:membrane"/>
    <property type="evidence" value="ECO:0007669"/>
    <property type="project" value="InterPro"/>
</dbReference>
<evidence type="ECO:0000313" key="3">
    <source>
        <dbReference type="Proteomes" id="UP000184357"/>
    </source>
</evidence>
<keyword evidence="1" id="KW-0472">Membrane</keyword>
<feature type="transmembrane region" description="Helical" evidence="1">
    <location>
        <begin position="21"/>
        <end position="42"/>
    </location>
</feature>